<proteinExistence type="predicted"/>
<evidence type="ECO:0000256" key="2">
    <source>
        <dbReference type="ARBA" id="ARBA00022801"/>
    </source>
</evidence>
<evidence type="ECO:0000256" key="3">
    <source>
        <dbReference type="ARBA" id="ARBA00022840"/>
    </source>
</evidence>
<feature type="domain" description="Helicase ATP-binding" evidence="4">
    <location>
        <begin position="23"/>
        <end position="238"/>
    </location>
</feature>
<dbReference type="Proteomes" id="UP000190460">
    <property type="component" value="Unassembled WGS sequence"/>
</dbReference>
<evidence type="ECO:0000313" key="6">
    <source>
        <dbReference type="Proteomes" id="UP000190460"/>
    </source>
</evidence>
<dbReference type="EMBL" id="FUYB01000024">
    <property type="protein sequence ID" value="SKA93660.1"/>
    <property type="molecule type" value="Genomic_DNA"/>
</dbReference>
<protein>
    <submittedName>
        <fullName evidence="5">Helicase conserved C-terminal domain-containing protein</fullName>
    </submittedName>
</protein>
<keyword evidence="6" id="KW-1185">Reference proteome</keyword>
<keyword evidence="1" id="KW-0547">Nucleotide-binding</keyword>
<dbReference type="PROSITE" id="PS51192">
    <property type="entry name" value="HELICASE_ATP_BIND_1"/>
    <property type="match status" value="1"/>
</dbReference>
<dbReference type="STRING" id="92487.SAMN02745130_03557"/>
<dbReference type="GO" id="GO:0016787">
    <property type="term" value="F:hydrolase activity"/>
    <property type="evidence" value="ECO:0007669"/>
    <property type="project" value="UniProtKB-KW"/>
</dbReference>
<dbReference type="GO" id="GO:0005524">
    <property type="term" value="F:ATP binding"/>
    <property type="evidence" value="ECO:0007669"/>
    <property type="project" value="UniProtKB-KW"/>
</dbReference>
<dbReference type="InterPro" id="IPR011545">
    <property type="entry name" value="DEAD/DEAH_box_helicase_dom"/>
</dbReference>
<dbReference type="PANTHER" id="PTHR24031">
    <property type="entry name" value="RNA HELICASE"/>
    <property type="match status" value="1"/>
</dbReference>
<dbReference type="SUPFAM" id="SSF52540">
    <property type="entry name" value="P-loop containing nucleoside triphosphate hydrolases"/>
    <property type="match status" value="1"/>
</dbReference>
<dbReference type="Gene3D" id="3.40.50.300">
    <property type="entry name" value="P-loop containing nucleotide triphosphate hydrolases"/>
    <property type="match status" value="2"/>
</dbReference>
<sequence length="673" mass="76381">MELTIKRHCVAVLDNGLSPLQQQLLQEPKRVRIVDAPTGAGKTYAFIKALLAGSRILFIVPTRRLAQNIAASVINDLIKAGWDRTLAEQKLAVWSSDQTAILREQGVEHIRGLRVRQIQQLNPRLQGMSEIIVAVPEVVSQLLLRGHPERPQTGLDKGQAGFSVLDVLEYFDHIVFDEFHTIEARGFGLAALFAKLASVTTELNTVGYGRAKISLLSATPLNIKPTLQALGVPDTEIAQLKEVLTEGAHDRALHGDVRLVLHEQSTMPALVVEYLSVIQNAVSQQQQVVLIYNALADLRRDLPLLLSHFQTMSIPANQVLVINSIDDSTQQSHQRYHSGRRQNPDDFSILIATASVEMGVTFRAANLMLMESGFAPLNFLQRYGRAARRGADGLVVVRLDNASLERQPWLRALQTWVSTYENQTVAILELSQVLSQEAQQSFQSEMDNPASLYFGSLPQQAIYTSGLYWQLLLRHPSSSKHRKDHLLQHQPAISKWVYSKLRQLEPLLQDSLYAKPAKQWQTLLFMQAMQLRDIGKSVLVIEADGRELKIDRVWLERETDIMRRFTPRYDEHEQEYFQLQGELDDYLLDDKNRTMRRLNVYFPHTKHCIELARDHRLISEWRKVLTNQRDDDTEAAWEDYPEAMQAAEQLVVFTGLIPSSDTELSTSTTSLVW</sequence>
<dbReference type="AlphaFoldDB" id="A0A1T4XVV7"/>
<keyword evidence="2" id="KW-0378">Hydrolase</keyword>
<dbReference type="InterPro" id="IPR014001">
    <property type="entry name" value="Helicase_ATP-bd"/>
</dbReference>
<name>A0A1T4XVV7_9GAMM</name>
<dbReference type="InterPro" id="IPR027417">
    <property type="entry name" value="P-loop_NTPase"/>
</dbReference>
<gene>
    <name evidence="5" type="ORF">SAMN02745130_03557</name>
</gene>
<accession>A0A1T4XVV7</accession>
<reference evidence="5 6" key="1">
    <citation type="submission" date="2017-02" db="EMBL/GenBank/DDBJ databases">
        <authorList>
            <person name="Peterson S.W."/>
        </authorList>
    </citation>
    <scope>NUCLEOTIDE SEQUENCE [LARGE SCALE GENOMIC DNA]</scope>
    <source>
        <strain evidence="5 6">ATCC 49788</strain>
    </source>
</reference>
<dbReference type="SMART" id="SM00487">
    <property type="entry name" value="DEXDc"/>
    <property type="match status" value="1"/>
</dbReference>
<keyword evidence="3" id="KW-0067">ATP-binding</keyword>
<dbReference type="RefSeq" id="WP_078923993.1">
    <property type="nucleotide sequence ID" value="NZ_FUYB01000024.1"/>
</dbReference>
<evidence type="ECO:0000259" key="4">
    <source>
        <dbReference type="PROSITE" id="PS51192"/>
    </source>
</evidence>
<keyword evidence="5" id="KW-0347">Helicase</keyword>
<dbReference type="GO" id="GO:0004386">
    <property type="term" value="F:helicase activity"/>
    <property type="evidence" value="ECO:0007669"/>
    <property type="project" value="UniProtKB-KW"/>
</dbReference>
<dbReference type="Pfam" id="PF00270">
    <property type="entry name" value="DEAD"/>
    <property type="match status" value="1"/>
</dbReference>
<dbReference type="GO" id="GO:0003676">
    <property type="term" value="F:nucleic acid binding"/>
    <property type="evidence" value="ECO:0007669"/>
    <property type="project" value="InterPro"/>
</dbReference>
<evidence type="ECO:0000256" key="1">
    <source>
        <dbReference type="ARBA" id="ARBA00022741"/>
    </source>
</evidence>
<organism evidence="5 6">
    <name type="scientific">Thiothrix eikelboomii</name>
    <dbReference type="NCBI Taxonomy" id="92487"/>
    <lineage>
        <taxon>Bacteria</taxon>
        <taxon>Pseudomonadati</taxon>
        <taxon>Pseudomonadota</taxon>
        <taxon>Gammaproteobacteria</taxon>
        <taxon>Thiotrichales</taxon>
        <taxon>Thiotrichaceae</taxon>
        <taxon>Thiothrix</taxon>
    </lineage>
</organism>
<evidence type="ECO:0000313" key="5">
    <source>
        <dbReference type="EMBL" id="SKA93660.1"/>
    </source>
</evidence>
<dbReference type="OrthoDB" id="5619281at2"/>